<evidence type="ECO:0000313" key="1">
    <source>
        <dbReference type="EMBL" id="KAK7057968.1"/>
    </source>
</evidence>
<name>A0AAW0E1I2_9AGAR</name>
<proteinExistence type="predicted"/>
<sequence>MGGLTRPNQPTFLSTTTFSPIYHSKIPWDLAAGRPITPSPRTPAKSAPTPHILRCWARHRRAAQRRYCVDTTYRRPRNPRLTRQFSVVVAAVSAAPRSGAHGDEYMYLLPASASGRKDFFGRRQANAAPDAKARVSSLLWKIFVVAGGARRRVAALSRRHHISPSGELLFRFLCQGFSAFAVTASFLTSVKVSTPRERGILYIRIKILPLRGPLHQHGLLEGKFNFSASAERCFEVEFFFLLRGRSHCHHRRHLDFKIEIWLSRERELGLGAHQRHSNAKHSSFSSFSTVLWRRFKLHDLSRTSNSRNSRGNADLSFSLRTVQFRVVSKSRSVLLLDPRPRLA</sequence>
<comment type="caution">
    <text evidence="2">The sequence shown here is derived from an EMBL/GenBank/DDBJ whole genome shotgun (WGS) entry which is preliminary data.</text>
</comment>
<dbReference type="Proteomes" id="UP001362999">
    <property type="component" value="Unassembled WGS sequence"/>
</dbReference>
<reference evidence="2 3" key="1">
    <citation type="journal article" date="2024" name="J Genomics">
        <title>Draft genome sequencing and assembly of Favolaschia claudopus CIRM-BRFM 2984 isolated from oak limbs.</title>
        <authorList>
            <person name="Navarro D."/>
            <person name="Drula E."/>
            <person name="Chaduli D."/>
            <person name="Cazenave R."/>
            <person name="Ahrendt S."/>
            <person name="Wang J."/>
            <person name="Lipzen A."/>
            <person name="Daum C."/>
            <person name="Barry K."/>
            <person name="Grigoriev I.V."/>
            <person name="Favel A."/>
            <person name="Rosso M.N."/>
            <person name="Martin F."/>
        </authorList>
    </citation>
    <scope>NUCLEOTIDE SEQUENCE [LARGE SCALE GENOMIC DNA]</scope>
    <source>
        <strain evidence="2 3">CIRM-BRFM 2984</strain>
    </source>
</reference>
<evidence type="ECO:0000313" key="2">
    <source>
        <dbReference type="EMBL" id="KAK7057972.1"/>
    </source>
</evidence>
<dbReference type="EMBL" id="JAWWNJ010000004">
    <property type="protein sequence ID" value="KAK7057972.1"/>
    <property type="molecule type" value="Genomic_DNA"/>
</dbReference>
<evidence type="ECO:0000313" key="3">
    <source>
        <dbReference type="Proteomes" id="UP001362999"/>
    </source>
</evidence>
<accession>A0AAW0E1I2</accession>
<dbReference type="AlphaFoldDB" id="A0AAW0E1I2"/>
<dbReference type="EMBL" id="JAWWNJ010000004">
    <property type="protein sequence ID" value="KAK7057968.1"/>
    <property type="molecule type" value="Genomic_DNA"/>
</dbReference>
<organism evidence="2 3">
    <name type="scientific">Favolaschia claudopus</name>
    <dbReference type="NCBI Taxonomy" id="2862362"/>
    <lineage>
        <taxon>Eukaryota</taxon>
        <taxon>Fungi</taxon>
        <taxon>Dikarya</taxon>
        <taxon>Basidiomycota</taxon>
        <taxon>Agaricomycotina</taxon>
        <taxon>Agaricomycetes</taxon>
        <taxon>Agaricomycetidae</taxon>
        <taxon>Agaricales</taxon>
        <taxon>Marasmiineae</taxon>
        <taxon>Mycenaceae</taxon>
        <taxon>Favolaschia</taxon>
    </lineage>
</organism>
<gene>
    <name evidence="1" type="ORF">R3P38DRAFT_3342111</name>
    <name evidence="2" type="ORF">R3P38DRAFT_3342114</name>
</gene>
<keyword evidence="3" id="KW-1185">Reference proteome</keyword>
<protein>
    <submittedName>
        <fullName evidence="2">Uncharacterized protein</fullName>
    </submittedName>
</protein>